<dbReference type="AlphaFoldDB" id="A0A5M3MSU8"/>
<proteinExistence type="inferred from homology"/>
<evidence type="ECO:0000256" key="2">
    <source>
        <dbReference type="ARBA" id="ARBA00022729"/>
    </source>
</evidence>
<reference evidence="8" key="1">
    <citation type="journal article" date="2012" name="Science">
        <title>The Paleozoic origin of enzymatic lignin decomposition reconstructed from 31 fungal genomes.</title>
        <authorList>
            <person name="Floudas D."/>
            <person name="Binder M."/>
            <person name="Riley R."/>
            <person name="Barry K."/>
            <person name="Blanchette R.A."/>
            <person name="Henrissat B."/>
            <person name="Martinez A.T."/>
            <person name="Otillar R."/>
            <person name="Spatafora J.W."/>
            <person name="Yadav J.S."/>
            <person name="Aerts A."/>
            <person name="Benoit I."/>
            <person name="Boyd A."/>
            <person name="Carlson A."/>
            <person name="Copeland A."/>
            <person name="Coutinho P.M."/>
            <person name="de Vries R.P."/>
            <person name="Ferreira P."/>
            <person name="Findley K."/>
            <person name="Foster B."/>
            <person name="Gaskell J."/>
            <person name="Glotzer D."/>
            <person name="Gorecki P."/>
            <person name="Heitman J."/>
            <person name="Hesse C."/>
            <person name="Hori C."/>
            <person name="Igarashi K."/>
            <person name="Jurgens J.A."/>
            <person name="Kallen N."/>
            <person name="Kersten P."/>
            <person name="Kohler A."/>
            <person name="Kuees U."/>
            <person name="Kumar T.K.A."/>
            <person name="Kuo A."/>
            <person name="LaButti K."/>
            <person name="Larrondo L.F."/>
            <person name="Lindquist E."/>
            <person name="Ling A."/>
            <person name="Lombard V."/>
            <person name="Lucas S."/>
            <person name="Lundell T."/>
            <person name="Martin R."/>
            <person name="McLaughlin D.J."/>
            <person name="Morgenstern I."/>
            <person name="Morin E."/>
            <person name="Murat C."/>
            <person name="Nagy L.G."/>
            <person name="Nolan M."/>
            <person name="Ohm R.A."/>
            <person name="Patyshakuliyeva A."/>
            <person name="Rokas A."/>
            <person name="Ruiz-Duenas F.J."/>
            <person name="Sabat G."/>
            <person name="Salamov A."/>
            <person name="Samejima M."/>
            <person name="Schmutz J."/>
            <person name="Slot J.C."/>
            <person name="St John F."/>
            <person name="Stenlid J."/>
            <person name="Sun H."/>
            <person name="Sun S."/>
            <person name="Syed K."/>
            <person name="Tsang A."/>
            <person name="Wiebenga A."/>
            <person name="Young D."/>
            <person name="Pisabarro A."/>
            <person name="Eastwood D.C."/>
            <person name="Martin F."/>
            <person name="Cullen D."/>
            <person name="Grigoriev I.V."/>
            <person name="Hibbett D.S."/>
        </authorList>
    </citation>
    <scope>NUCLEOTIDE SEQUENCE [LARGE SCALE GENOMIC DNA]</scope>
    <source>
        <strain evidence="8">RWD-64-598 SS2</strain>
    </source>
</reference>
<dbReference type="InterPro" id="IPR006179">
    <property type="entry name" value="5_nucleotidase/apyrase"/>
</dbReference>
<evidence type="ECO:0000256" key="3">
    <source>
        <dbReference type="RuleBase" id="RU362119"/>
    </source>
</evidence>
<evidence type="ECO:0000259" key="5">
    <source>
        <dbReference type="Pfam" id="PF00149"/>
    </source>
</evidence>
<feature type="domain" description="5'-Nucleotidase C-terminal" evidence="6">
    <location>
        <begin position="395"/>
        <end position="569"/>
    </location>
</feature>
<evidence type="ECO:0000313" key="7">
    <source>
        <dbReference type="EMBL" id="EIW81814.1"/>
    </source>
</evidence>
<dbReference type="KEGG" id="cput:CONPUDRAFT_122316"/>
<dbReference type="GO" id="GO:0000166">
    <property type="term" value="F:nucleotide binding"/>
    <property type="evidence" value="ECO:0007669"/>
    <property type="project" value="UniProtKB-KW"/>
</dbReference>
<feature type="domain" description="Calcineurin-like phosphoesterase" evidence="5">
    <location>
        <begin position="56"/>
        <end position="287"/>
    </location>
</feature>
<dbReference type="GO" id="GO:0016787">
    <property type="term" value="F:hydrolase activity"/>
    <property type="evidence" value="ECO:0007669"/>
    <property type="project" value="UniProtKB-KW"/>
</dbReference>
<comment type="caution">
    <text evidence="7">The sequence shown here is derived from an EMBL/GenBank/DDBJ whole genome shotgun (WGS) entry which is preliminary data.</text>
</comment>
<dbReference type="OMA" id="WLATINS"/>
<organism evidence="7 8">
    <name type="scientific">Coniophora puteana (strain RWD-64-598)</name>
    <name type="common">Brown rot fungus</name>
    <dbReference type="NCBI Taxonomy" id="741705"/>
    <lineage>
        <taxon>Eukaryota</taxon>
        <taxon>Fungi</taxon>
        <taxon>Dikarya</taxon>
        <taxon>Basidiomycota</taxon>
        <taxon>Agaricomycotina</taxon>
        <taxon>Agaricomycetes</taxon>
        <taxon>Agaricomycetidae</taxon>
        <taxon>Boletales</taxon>
        <taxon>Coniophorineae</taxon>
        <taxon>Coniophoraceae</taxon>
        <taxon>Coniophora</taxon>
    </lineage>
</organism>
<feature type="compositionally biased region" description="Basic and acidic residues" evidence="4">
    <location>
        <begin position="27"/>
        <end position="39"/>
    </location>
</feature>
<dbReference type="SUPFAM" id="SSF55816">
    <property type="entry name" value="5'-nucleotidase (syn. UDP-sugar hydrolase), C-terminal domain"/>
    <property type="match status" value="1"/>
</dbReference>
<evidence type="ECO:0000256" key="4">
    <source>
        <dbReference type="SAM" id="MobiDB-lite"/>
    </source>
</evidence>
<evidence type="ECO:0000256" key="1">
    <source>
        <dbReference type="ARBA" id="ARBA00006654"/>
    </source>
</evidence>
<dbReference type="GeneID" id="19199685"/>
<sequence length="615" mass="67964">MQGVFVRAVDRGGLTWEQYSQSIEAWRTKGSDTDSRPKPETNPSQASTGASNNVLKIAHFNDVYQVSNQKLKEQNVDVMKFATMLSDVRKKWAADGIKEGLTIFSGDTFSPSFQSAVTRGRHMASVMNALDVEISVAGNHEFDFGYRRLSELIEATNFPWLLSNIIDTNTGSVPEPMKSFHVLEKSGVRIGFIGLVEKAWIATITGWPDNFEWKDTTEVGLELSKVLRDPAGPHKCDMVFALTHARIPNDIKMAEELFALSPKAQAGTDIISQHGVDILLGGHDHIYWISKGLRSWDGYDVNETNLDAQTDKGDTLIIKSGTDFQDLSEVTLTLKDTPPGSVRRKVIESIKGVRHVTTGDLAVDPHMKNIIDGELAELNAAMADPILISEVELDARSLTVRTGEAPVGNWIADCLRPAYNDVLEKSGYPPVDGVIVCTGDIRGDATYSKGPITLGDLMQMLPFTDPTVVAEMTGDALWTAMESGLSKWPVQEGRFPAISGFRVEWKSSNESGNRVQGIWLQEESKEVGPDGKLKLVDKEEIRRTSDRKYLISVGEYMAQGGDGYDVLKDQKLIIDGENGQSKSTLIRKFLLGKRRSVTTNAATYHWHIRFQGLIS</sequence>
<feature type="region of interest" description="Disordered" evidence="4">
    <location>
        <begin position="27"/>
        <end position="51"/>
    </location>
</feature>
<dbReference type="Pfam" id="PF00149">
    <property type="entry name" value="Metallophos"/>
    <property type="match status" value="1"/>
</dbReference>
<dbReference type="EMBL" id="JH711577">
    <property type="protein sequence ID" value="EIW81814.1"/>
    <property type="molecule type" value="Genomic_DNA"/>
</dbReference>
<evidence type="ECO:0000259" key="6">
    <source>
        <dbReference type="Pfam" id="PF02872"/>
    </source>
</evidence>
<dbReference type="PRINTS" id="PR01607">
    <property type="entry name" value="APYRASEFAMLY"/>
</dbReference>
<protein>
    <submittedName>
        <fullName evidence="7">Metallo-dependent phosphatase</fullName>
    </submittedName>
</protein>
<dbReference type="InterPro" id="IPR008334">
    <property type="entry name" value="5'-Nucleotdase_C"/>
</dbReference>
<dbReference type="PANTHER" id="PTHR11575:SF48">
    <property type="entry name" value="5'-NUCLEOTIDASE"/>
    <property type="match status" value="1"/>
</dbReference>
<gene>
    <name evidence="7" type="ORF">CONPUDRAFT_122316</name>
</gene>
<dbReference type="Gene3D" id="3.90.780.10">
    <property type="entry name" value="5'-Nucleotidase, C-terminal domain"/>
    <property type="match status" value="1"/>
</dbReference>
<name>A0A5M3MSU8_CONPW</name>
<dbReference type="InterPro" id="IPR036907">
    <property type="entry name" value="5'-Nucleotdase_C_sf"/>
</dbReference>
<dbReference type="SUPFAM" id="SSF56300">
    <property type="entry name" value="Metallo-dependent phosphatases"/>
    <property type="match status" value="1"/>
</dbReference>
<dbReference type="Gene3D" id="3.60.21.10">
    <property type="match status" value="1"/>
</dbReference>
<dbReference type="GO" id="GO:0009166">
    <property type="term" value="P:nucleotide catabolic process"/>
    <property type="evidence" value="ECO:0007669"/>
    <property type="project" value="InterPro"/>
</dbReference>
<dbReference type="Proteomes" id="UP000053558">
    <property type="component" value="Unassembled WGS sequence"/>
</dbReference>
<feature type="compositionally biased region" description="Polar residues" evidence="4">
    <location>
        <begin position="41"/>
        <end position="51"/>
    </location>
</feature>
<keyword evidence="8" id="KW-1185">Reference proteome</keyword>
<evidence type="ECO:0000313" key="8">
    <source>
        <dbReference type="Proteomes" id="UP000053558"/>
    </source>
</evidence>
<comment type="similarity">
    <text evidence="1 3">Belongs to the 5'-nucleotidase family.</text>
</comment>
<dbReference type="InterPro" id="IPR004843">
    <property type="entry name" value="Calcineurin-like_PHP"/>
</dbReference>
<dbReference type="InterPro" id="IPR029052">
    <property type="entry name" value="Metallo-depent_PP-like"/>
</dbReference>
<dbReference type="Pfam" id="PF02872">
    <property type="entry name" value="5_nucleotid_C"/>
    <property type="match status" value="1"/>
</dbReference>
<keyword evidence="3" id="KW-0378">Hydrolase</keyword>
<keyword evidence="2" id="KW-0732">Signal</keyword>
<dbReference type="PANTHER" id="PTHR11575">
    <property type="entry name" value="5'-NUCLEOTIDASE-RELATED"/>
    <property type="match status" value="1"/>
</dbReference>
<dbReference type="RefSeq" id="XP_007767691.1">
    <property type="nucleotide sequence ID" value="XM_007769501.1"/>
</dbReference>
<keyword evidence="3" id="KW-0547">Nucleotide-binding</keyword>
<dbReference type="OrthoDB" id="10252235at2759"/>
<accession>A0A5M3MSU8</accession>